<evidence type="ECO:0000259" key="1">
    <source>
        <dbReference type="Pfam" id="PF01966"/>
    </source>
</evidence>
<reference evidence="3 4" key="1">
    <citation type="submission" date="2018-06" db="EMBL/GenBank/DDBJ databases">
        <title>Genomic Encyclopedia of Type Strains, Phase IV (KMG-IV): sequencing the most valuable type-strain genomes for metagenomic binning, comparative biology and taxonomic classification.</title>
        <authorList>
            <person name="Goeker M."/>
        </authorList>
    </citation>
    <scope>NUCLEOTIDE SEQUENCE [LARGE SCALE GENOMIC DNA]</scope>
    <source>
        <strain evidence="3 4">DSM 22112</strain>
    </source>
</reference>
<evidence type="ECO:0000259" key="2">
    <source>
        <dbReference type="Pfam" id="PF12804"/>
    </source>
</evidence>
<feature type="domain" description="MobA-like NTP transferase" evidence="2">
    <location>
        <begin position="8"/>
        <end position="168"/>
    </location>
</feature>
<dbReference type="Gene3D" id="3.90.550.10">
    <property type="entry name" value="Spore Coat Polysaccharide Biosynthesis Protein SpsA, Chain A"/>
    <property type="match status" value="1"/>
</dbReference>
<dbReference type="CDD" id="cd04182">
    <property type="entry name" value="GT_2_like_f"/>
    <property type="match status" value="1"/>
</dbReference>
<comment type="caution">
    <text evidence="3">The sequence shown here is derived from an EMBL/GenBank/DDBJ whole genome shotgun (WGS) entry which is preliminary data.</text>
</comment>
<dbReference type="NCBIfam" id="NF045665">
    <property type="entry name" value="NTPtran_DVU1551"/>
    <property type="match status" value="1"/>
</dbReference>
<dbReference type="Gene3D" id="1.10.3210.10">
    <property type="entry name" value="Hypothetical protein af1432"/>
    <property type="match status" value="1"/>
</dbReference>
<dbReference type="RefSeq" id="WP_113921188.1">
    <property type="nucleotide sequence ID" value="NZ_QNRX01000014.1"/>
</dbReference>
<organism evidence="3 4">
    <name type="scientific">Alkalibaculum bacchi</name>
    <dbReference type="NCBI Taxonomy" id="645887"/>
    <lineage>
        <taxon>Bacteria</taxon>
        <taxon>Bacillati</taxon>
        <taxon>Bacillota</taxon>
        <taxon>Clostridia</taxon>
        <taxon>Eubacteriales</taxon>
        <taxon>Eubacteriaceae</taxon>
        <taxon>Alkalibaculum</taxon>
    </lineage>
</organism>
<evidence type="ECO:0000313" key="3">
    <source>
        <dbReference type="EMBL" id="RBP61361.1"/>
    </source>
</evidence>
<dbReference type="Pfam" id="PF01966">
    <property type="entry name" value="HD"/>
    <property type="match status" value="1"/>
</dbReference>
<sequence length="361" mass="41331">MKKHKIGAVIAVAGMSSRMKTFKPLMIIDNKTIIEVTVENYKRAGVDEIFLVTGYRGNEIEEVFKDGEIHFIRNTNYDSTHMFDSIVMGLRQIRDKVDYAFLSPGDSPFVQQFTLKGMIEEIKDARIKLVQPSYESENGHPLLLKKDAFNKILEHDGTMGLQGVINKMRSECKNISFIDPGIILDADVNLDYIELLAFNDQKDCPDVDICRKIQDYFQMTDAVKLHSDKVAQKALSICEYLSDEGIFLDKKIILAASLLHDIAKGRAHHDKVGAQWLEDMGYKKIAHIVSEHMGLEEIPSMITEKEVVFLSDKLVKEDKFVPLDERFSVKENMYKNDEIALKAVKRKKEQAEILYKMIFNN</sequence>
<dbReference type="GO" id="GO:0016779">
    <property type="term" value="F:nucleotidyltransferase activity"/>
    <property type="evidence" value="ECO:0007669"/>
    <property type="project" value="UniProtKB-KW"/>
</dbReference>
<evidence type="ECO:0000313" key="4">
    <source>
        <dbReference type="Proteomes" id="UP000253490"/>
    </source>
</evidence>
<keyword evidence="4" id="KW-1185">Reference proteome</keyword>
<dbReference type="EMBL" id="QNRX01000014">
    <property type="protein sequence ID" value="RBP61361.1"/>
    <property type="molecule type" value="Genomic_DNA"/>
</dbReference>
<dbReference type="SUPFAM" id="SSF53448">
    <property type="entry name" value="Nucleotide-diphospho-sugar transferases"/>
    <property type="match status" value="1"/>
</dbReference>
<dbReference type="CDD" id="cd00077">
    <property type="entry name" value="HDc"/>
    <property type="match status" value="1"/>
</dbReference>
<name>A0A366I1U3_9FIRM</name>
<dbReference type="InterPro" id="IPR054703">
    <property type="entry name" value="Mop-rel"/>
</dbReference>
<dbReference type="InterPro" id="IPR003607">
    <property type="entry name" value="HD/PDEase_dom"/>
</dbReference>
<keyword evidence="3" id="KW-0808">Transferase</keyword>
<dbReference type="Proteomes" id="UP000253490">
    <property type="component" value="Unassembled WGS sequence"/>
</dbReference>
<dbReference type="AlphaFoldDB" id="A0A366I1U3"/>
<proteinExistence type="predicted"/>
<keyword evidence="3" id="KW-0548">Nucleotidyltransferase</keyword>
<dbReference type="InterPro" id="IPR029044">
    <property type="entry name" value="Nucleotide-diphossugar_trans"/>
</dbReference>
<dbReference type="SUPFAM" id="SSF109604">
    <property type="entry name" value="HD-domain/PDEase-like"/>
    <property type="match status" value="1"/>
</dbReference>
<dbReference type="InterPro" id="IPR025877">
    <property type="entry name" value="MobA-like_NTP_Trfase"/>
</dbReference>
<dbReference type="PANTHER" id="PTHR43777">
    <property type="entry name" value="MOLYBDENUM COFACTOR CYTIDYLYLTRANSFERASE"/>
    <property type="match status" value="1"/>
</dbReference>
<gene>
    <name evidence="3" type="ORF">DES36_11443</name>
</gene>
<dbReference type="InterPro" id="IPR006674">
    <property type="entry name" value="HD_domain"/>
</dbReference>
<protein>
    <submittedName>
        <fullName evidence="3">CTP:molybdopterin cytidylyltransferase MocA</fullName>
    </submittedName>
</protein>
<dbReference type="OrthoDB" id="9781415at2"/>
<feature type="domain" description="HD" evidence="1">
    <location>
        <begin position="226"/>
        <end position="314"/>
    </location>
</feature>
<dbReference type="PANTHER" id="PTHR43777:SF1">
    <property type="entry name" value="MOLYBDENUM COFACTOR CYTIDYLYLTRANSFERASE"/>
    <property type="match status" value="1"/>
</dbReference>
<accession>A0A366I1U3</accession>
<dbReference type="Pfam" id="PF12804">
    <property type="entry name" value="NTP_transf_3"/>
    <property type="match status" value="1"/>
</dbReference>